<organism evidence="1 2">
    <name type="scientific">Streptomyces yokosukanensis</name>
    <dbReference type="NCBI Taxonomy" id="67386"/>
    <lineage>
        <taxon>Bacteria</taxon>
        <taxon>Bacillati</taxon>
        <taxon>Actinomycetota</taxon>
        <taxon>Actinomycetes</taxon>
        <taxon>Kitasatosporales</taxon>
        <taxon>Streptomycetaceae</taxon>
        <taxon>Streptomyces</taxon>
    </lineage>
</organism>
<reference evidence="1 2" key="1">
    <citation type="submission" date="2015-10" db="EMBL/GenBank/DDBJ databases">
        <title>Draft genome sequence of Streptomyces yokosukanensis DSM 40224, type strain for the species Streptomyces yokosukanensis.</title>
        <authorList>
            <person name="Ruckert C."/>
            <person name="Winkler A."/>
            <person name="Kalinowski J."/>
            <person name="Kampfer P."/>
            <person name="Glaeser S."/>
        </authorList>
    </citation>
    <scope>NUCLEOTIDE SEQUENCE [LARGE SCALE GENOMIC DNA]</scope>
    <source>
        <strain evidence="1 2">DSM 40224</strain>
    </source>
</reference>
<comment type="caution">
    <text evidence="1">The sequence shown here is derived from an EMBL/GenBank/DDBJ whole genome shotgun (WGS) entry which is preliminary data.</text>
</comment>
<accession>A0A124HE16</accession>
<dbReference type="AlphaFoldDB" id="A0A124HE16"/>
<protein>
    <recommendedName>
        <fullName evidence="3">PLD phosphodiesterase domain-containing protein</fullName>
    </recommendedName>
</protein>
<dbReference type="CDD" id="cd09176">
    <property type="entry name" value="PLDc_unchar6"/>
    <property type="match status" value="1"/>
</dbReference>
<dbReference type="Gene3D" id="3.30.870.10">
    <property type="entry name" value="Endonuclease Chain A"/>
    <property type="match status" value="1"/>
</dbReference>
<dbReference type="EMBL" id="LMWN01000065">
    <property type="protein sequence ID" value="KUM99293.1"/>
    <property type="molecule type" value="Genomic_DNA"/>
</dbReference>
<evidence type="ECO:0000313" key="2">
    <source>
        <dbReference type="Proteomes" id="UP000053127"/>
    </source>
</evidence>
<keyword evidence="2" id="KW-1185">Reference proteome</keyword>
<gene>
    <name evidence="1" type="ORF">AQI95_39265</name>
</gene>
<dbReference type="OrthoDB" id="4752397at2"/>
<evidence type="ECO:0008006" key="3">
    <source>
        <dbReference type="Google" id="ProtNLM"/>
    </source>
</evidence>
<name>A0A124HE16_9ACTN</name>
<dbReference type="STRING" id="67386.AQI95_39265"/>
<dbReference type="InterPro" id="IPR059166">
    <property type="entry name" value="PLD-like_cat"/>
</dbReference>
<evidence type="ECO:0000313" key="1">
    <source>
        <dbReference type="EMBL" id="KUM99293.1"/>
    </source>
</evidence>
<dbReference type="RefSeq" id="WP_079071834.1">
    <property type="nucleotide sequence ID" value="NZ_KQ948230.1"/>
</dbReference>
<dbReference type="Proteomes" id="UP000053127">
    <property type="component" value="Unassembled WGS sequence"/>
</dbReference>
<sequence length="298" mass="32948">MTQPDHVWQQILGMVEDASEEVVIIAPFIKKAIFDETIAVVPSSVQKITCVTRWTPAEVAAGVSDPEIIEAAQSDDRISIALCPSLHAKLYRADGRCLVGSANLTGKATGRVPNANVELLLEVPIDHPEVQRVLCQINTRSTIATPHMAALVRQQAELLRSERVTPPSEDEAAPYWFPETRRPANVYALYSGRQRFTSLVEAGIVRDLAMLDVPAGLPEDAFNSEVEARLHAIPELGQLTTEQRLSNIELQRAIAERTGDTEDQARRTAETLAAWLQHFGRYYAEVGSWELRPGIEHA</sequence>
<dbReference type="SUPFAM" id="SSF56024">
    <property type="entry name" value="Phospholipase D/nuclease"/>
    <property type="match status" value="1"/>
</dbReference>
<proteinExistence type="predicted"/>